<dbReference type="Gene3D" id="1.20.120.520">
    <property type="entry name" value="nmb1532 protein domain like"/>
    <property type="match status" value="1"/>
</dbReference>
<dbReference type="Proteomes" id="UP000277580">
    <property type="component" value="Unassembled WGS sequence"/>
</dbReference>
<dbReference type="CDD" id="cd12108">
    <property type="entry name" value="Hr-like"/>
    <property type="match status" value="1"/>
</dbReference>
<dbReference type="PANTHER" id="PTHR38048">
    <property type="entry name" value="EXPRESSED PROTEIN"/>
    <property type="match status" value="1"/>
</dbReference>
<dbReference type="STRING" id="1392247.A0A3N4KT56"/>
<evidence type="ECO:0000313" key="2">
    <source>
        <dbReference type="EMBL" id="RPB12599.1"/>
    </source>
</evidence>
<evidence type="ECO:0000313" key="3">
    <source>
        <dbReference type="Proteomes" id="UP000277580"/>
    </source>
</evidence>
<sequence>MDSTWADYPFPLISTPACDIGVSSLYTNQFIKSASKMALTHNIIIRGMNSIYLQCMHITPYNAADFITYCQCWAEFIHNHHECEEAAYFPLIEKAVGSEGMAEENIEQHEAFMGGLNDLDAYLRRVDPYSFSGSVVLQILESFAAKLQMHLTDEIVWIQSLATKYPTLNLAEIDIRHGAYVGGRSTRTRVLPFFLTNHDKTYEGGIHSWWPTGNKIRDWWLRYICTLVYSGAWKFSSCSKGGKPKRLEGIRRGGLIQEAPQERGEIGEVMEMAPKRPEASIKIQTRTNTDW</sequence>
<dbReference type="InterPro" id="IPR012312">
    <property type="entry name" value="Hemerythrin-like"/>
</dbReference>
<dbReference type="PANTHER" id="PTHR38048:SF2">
    <property type="entry name" value="HEMERYTHRIN-LIKE DOMAIN-CONTAINING PROTEIN"/>
    <property type="match status" value="1"/>
</dbReference>
<evidence type="ECO:0000259" key="1">
    <source>
        <dbReference type="Pfam" id="PF01814"/>
    </source>
</evidence>
<keyword evidence="3" id="KW-1185">Reference proteome</keyword>
<dbReference type="EMBL" id="ML119128">
    <property type="protein sequence ID" value="RPB12599.1"/>
    <property type="molecule type" value="Genomic_DNA"/>
</dbReference>
<dbReference type="OrthoDB" id="58416at2759"/>
<feature type="domain" description="Hemerythrin-like" evidence="1">
    <location>
        <begin position="63"/>
        <end position="154"/>
    </location>
</feature>
<gene>
    <name evidence="2" type="ORF">P167DRAFT_487671</name>
</gene>
<name>A0A3N4KT56_9PEZI</name>
<reference evidence="2 3" key="1">
    <citation type="journal article" date="2018" name="Nat. Ecol. Evol.">
        <title>Pezizomycetes genomes reveal the molecular basis of ectomycorrhizal truffle lifestyle.</title>
        <authorList>
            <person name="Murat C."/>
            <person name="Payen T."/>
            <person name="Noel B."/>
            <person name="Kuo A."/>
            <person name="Morin E."/>
            <person name="Chen J."/>
            <person name="Kohler A."/>
            <person name="Krizsan K."/>
            <person name="Balestrini R."/>
            <person name="Da Silva C."/>
            <person name="Montanini B."/>
            <person name="Hainaut M."/>
            <person name="Levati E."/>
            <person name="Barry K.W."/>
            <person name="Belfiori B."/>
            <person name="Cichocki N."/>
            <person name="Clum A."/>
            <person name="Dockter R.B."/>
            <person name="Fauchery L."/>
            <person name="Guy J."/>
            <person name="Iotti M."/>
            <person name="Le Tacon F."/>
            <person name="Lindquist E.A."/>
            <person name="Lipzen A."/>
            <person name="Malagnac F."/>
            <person name="Mello A."/>
            <person name="Molinier V."/>
            <person name="Miyauchi S."/>
            <person name="Poulain J."/>
            <person name="Riccioni C."/>
            <person name="Rubini A."/>
            <person name="Sitrit Y."/>
            <person name="Splivallo R."/>
            <person name="Traeger S."/>
            <person name="Wang M."/>
            <person name="Zifcakova L."/>
            <person name="Wipf D."/>
            <person name="Zambonelli A."/>
            <person name="Paolocci F."/>
            <person name="Nowrousian M."/>
            <person name="Ottonello S."/>
            <person name="Baldrian P."/>
            <person name="Spatafora J.W."/>
            <person name="Henrissat B."/>
            <person name="Nagy L.G."/>
            <person name="Aury J.M."/>
            <person name="Wincker P."/>
            <person name="Grigoriev I.V."/>
            <person name="Bonfante P."/>
            <person name="Martin F.M."/>
        </authorList>
    </citation>
    <scope>NUCLEOTIDE SEQUENCE [LARGE SCALE GENOMIC DNA]</scope>
    <source>
        <strain evidence="2 3">CCBAS932</strain>
    </source>
</reference>
<dbReference type="InterPro" id="IPR053206">
    <property type="entry name" value="Dimeric_xanthone_biosynth"/>
</dbReference>
<proteinExistence type="predicted"/>
<accession>A0A3N4KT56</accession>
<dbReference type="Pfam" id="PF01814">
    <property type="entry name" value="Hemerythrin"/>
    <property type="match status" value="1"/>
</dbReference>
<dbReference type="InParanoid" id="A0A3N4KT56"/>
<organism evidence="2 3">
    <name type="scientific">Morchella conica CCBAS932</name>
    <dbReference type="NCBI Taxonomy" id="1392247"/>
    <lineage>
        <taxon>Eukaryota</taxon>
        <taxon>Fungi</taxon>
        <taxon>Dikarya</taxon>
        <taxon>Ascomycota</taxon>
        <taxon>Pezizomycotina</taxon>
        <taxon>Pezizomycetes</taxon>
        <taxon>Pezizales</taxon>
        <taxon>Morchellaceae</taxon>
        <taxon>Morchella</taxon>
    </lineage>
</organism>
<dbReference type="AlphaFoldDB" id="A0A3N4KT56"/>
<protein>
    <recommendedName>
        <fullName evidence="1">Hemerythrin-like domain-containing protein</fullName>
    </recommendedName>
</protein>